<gene>
    <name evidence="7" type="ORF">BCR35DRAFT_311192</name>
</gene>
<dbReference type="GO" id="GO:0006631">
    <property type="term" value="P:fatty acid metabolic process"/>
    <property type="evidence" value="ECO:0007669"/>
    <property type="project" value="TreeGrafter"/>
</dbReference>
<evidence type="ECO:0000256" key="3">
    <source>
        <dbReference type="ARBA" id="ARBA00022741"/>
    </source>
</evidence>
<evidence type="ECO:0000313" key="7">
    <source>
        <dbReference type="EMBL" id="ORY43940.1"/>
    </source>
</evidence>
<dbReference type="GO" id="GO:0031956">
    <property type="term" value="F:medium-chain fatty acid-CoA ligase activity"/>
    <property type="evidence" value="ECO:0007669"/>
    <property type="project" value="TreeGrafter"/>
</dbReference>
<dbReference type="PANTHER" id="PTHR43201:SF5">
    <property type="entry name" value="MEDIUM-CHAIN ACYL-COA LIGASE ACSF2, MITOCHONDRIAL"/>
    <property type="match status" value="1"/>
</dbReference>
<dbReference type="GO" id="GO:0005524">
    <property type="term" value="F:ATP binding"/>
    <property type="evidence" value="ECO:0007669"/>
    <property type="project" value="UniProtKB-KW"/>
</dbReference>
<feature type="domain" description="AMP-dependent synthetase/ligase" evidence="5">
    <location>
        <begin position="56"/>
        <end position="374"/>
    </location>
</feature>
<dbReference type="Pfam" id="PF13193">
    <property type="entry name" value="AMP-binding_C"/>
    <property type="match status" value="1"/>
</dbReference>
<dbReference type="Gene3D" id="3.30.300.30">
    <property type="match status" value="1"/>
</dbReference>
<evidence type="ECO:0000259" key="6">
    <source>
        <dbReference type="Pfam" id="PF13193"/>
    </source>
</evidence>
<keyword evidence="4" id="KW-0067">ATP-binding</keyword>
<evidence type="ECO:0000256" key="4">
    <source>
        <dbReference type="ARBA" id="ARBA00022840"/>
    </source>
</evidence>
<evidence type="ECO:0000313" key="8">
    <source>
        <dbReference type="Proteomes" id="UP000193467"/>
    </source>
</evidence>
<dbReference type="InterPro" id="IPR000873">
    <property type="entry name" value="AMP-dep_synth/lig_dom"/>
</dbReference>
<comment type="caution">
    <text evidence="7">The sequence shown here is derived from an EMBL/GenBank/DDBJ whole genome shotgun (WGS) entry which is preliminary data.</text>
</comment>
<dbReference type="Proteomes" id="UP000193467">
    <property type="component" value="Unassembled WGS sequence"/>
</dbReference>
<dbReference type="PANTHER" id="PTHR43201">
    <property type="entry name" value="ACYL-COA SYNTHETASE"/>
    <property type="match status" value="1"/>
</dbReference>
<dbReference type="Pfam" id="PF00501">
    <property type="entry name" value="AMP-binding"/>
    <property type="match status" value="1"/>
</dbReference>
<dbReference type="InterPro" id="IPR025110">
    <property type="entry name" value="AMP-bd_C"/>
</dbReference>
<evidence type="ECO:0000256" key="2">
    <source>
        <dbReference type="ARBA" id="ARBA00022598"/>
    </source>
</evidence>
<protein>
    <submittedName>
        <fullName evidence="7">Peroxisomal-coenzyme A synthetase</fullName>
    </submittedName>
</protein>
<dbReference type="InterPro" id="IPR045310">
    <property type="entry name" value="Pcs60-like"/>
</dbReference>
<proteinExistence type="inferred from homology"/>
<dbReference type="InterPro" id="IPR045851">
    <property type="entry name" value="AMP-bd_C_sf"/>
</dbReference>
<keyword evidence="3" id="KW-0547">Nucleotide-binding</keyword>
<dbReference type="InParanoid" id="A0A1Y2CA81"/>
<dbReference type="CDD" id="cd05926">
    <property type="entry name" value="FACL_fum10p_like"/>
    <property type="match status" value="1"/>
</dbReference>
<evidence type="ECO:0000259" key="5">
    <source>
        <dbReference type="Pfam" id="PF00501"/>
    </source>
</evidence>
<dbReference type="PROSITE" id="PS00455">
    <property type="entry name" value="AMP_BINDING"/>
    <property type="match status" value="1"/>
</dbReference>
<keyword evidence="8" id="KW-1185">Reference proteome</keyword>
<dbReference type="InterPro" id="IPR020845">
    <property type="entry name" value="AMP-binding_CS"/>
</dbReference>
<accession>A0A1Y2CA81</accession>
<dbReference type="OrthoDB" id="10253115at2759"/>
<feature type="domain" description="AMP-binding enzyme C-terminal" evidence="6">
    <location>
        <begin position="426"/>
        <end position="501"/>
    </location>
</feature>
<dbReference type="InterPro" id="IPR042099">
    <property type="entry name" value="ANL_N_sf"/>
</dbReference>
<reference evidence="7 8" key="1">
    <citation type="submission" date="2016-07" db="EMBL/GenBank/DDBJ databases">
        <title>Pervasive Adenine N6-methylation of Active Genes in Fungi.</title>
        <authorList>
            <consortium name="DOE Joint Genome Institute"/>
            <person name="Mondo S.J."/>
            <person name="Dannebaum R.O."/>
            <person name="Kuo R.C."/>
            <person name="Labutti K."/>
            <person name="Haridas S."/>
            <person name="Kuo A."/>
            <person name="Salamov A."/>
            <person name="Ahrendt S.R."/>
            <person name="Lipzen A."/>
            <person name="Sullivan W."/>
            <person name="Andreopoulos W.B."/>
            <person name="Clum A."/>
            <person name="Lindquist E."/>
            <person name="Daum C."/>
            <person name="Ramamoorthy G.K."/>
            <person name="Gryganskyi A."/>
            <person name="Culley D."/>
            <person name="Magnuson J.K."/>
            <person name="James T.Y."/>
            <person name="O'Malley M.A."/>
            <person name="Stajich J.E."/>
            <person name="Spatafora J.W."/>
            <person name="Visel A."/>
            <person name="Grigoriev I.V."/>
        </authorList>
    </citation>
    <scope>NUCLEOTIDE SEQUENCE [LARGE SCALE GENOMIC DNA]</scope>
    <source>
        <strain evidence="7 8">62-1032</strain>
    </source>
</reference>
<comment type="similarity">
    <text evidence="1">Belongs to the ATP-dependent AMP-binding enzyme family.</text>
</comment>
<keyword evidence="2" id="KW-0436">Ligase</keyword>
<dbReference type="EMBL" id="MCGR01000127">
    <property type="protein sequence ID" value="ORY43940.1"/>
    <property type="molecule type" value="Genomic_DNA"/>
</dbReference>
<dbReference type="AlphaFoldDB" id="A0A1Y2CA81"/>
<evidence type="ECO:0000256" key="1">
    <source>
        <dbReference type="ARBA" id="ARBA00006432"/>
    </source>
</evidence>
<sequence length="525" mass="56114">MATLLKPFTQPSSSPALLLPASASLGPLSLSYSNLTHLIHSLRDQLDKWEGPNGPLNQGDVVSISLGNGIEFALSFLGVGAHRCIAAPLNPSYNSTEVSFYLQDCSTSLLLVPSSALTSSPLHPAVQAARELNVPVAEVRFDGKEVVLEFESGRMGRGGNVVGSGEPREDDVALVLHTSGTTGRPKAVPLSHLNLATTMKNIVNTYSLTPKDRTFLVMPLFHVHGLLAGFLAPLLSGGSVVIPPKFSAGSFWDEFVGSGANWYTAVPTIHQILLRTPKPNPIPTIRFIRSCSSALAPATFAELEKVFKAPVVEAYAMTEAAHQMTSNPLPPLTRKPGTVGLGQGVSIRILSLTSDEQVSEGEVAIKGANVTKGYINNDKANQESFTKDGYFRTGDRGRLDEEGYLVLTGRLKELINRGGEKISPLEVDAALLSVEGVGEAVAFGVADEKFGEKVWAAVVLKKGSSIDEQTIIKQCKSKISAFKCPEKVFILDAIPKTATGKIQRKALATKFAKEVEQSNGFKAKL</sequence>
<organism evidence="7 8">
    <name type="scientific">Leucosporidium creatinivorum</name>
    <dbReference type="NCBI Taxonomy" id="106004"/>
    <lineage>
        <taxon>Eukaryota</taxon>
        <taxon>Fungi</taxon>
        <taxon>Dikarya</taxon>
        <taxon>Basidiomycota</taxon>
        <taxon>Pucciniomycotina</taxon>
        <taxon>Microbotryomycetes</taxon>
        <taxon>Leucosporidiales</taxon>
        <taxon>Leucosporidium</taxon>
    </lineage>
</organism>
<dbReference type="Gene3D" id="3.40.50.12780">
    <property type="entry name" value="N-terminal domain of ligase-like"/>
    <property type="match status" value="1"/>
</dbReference>
<name>A0A1Y2CA81_9BASI</name>
<dbReference type="STRING" id="106004.A0A1Y2CA81"/>
<dbReference type="SUPFAM" id="SSF56801">
    <property type="entry name" value="Acetyl-CoA synthetase-like"/>
    <property type="match status" value="1"/>
</dbReference>
<dbReference type="FunCoup" id="A0A1Y2CA81">
    <property type="interactions" value="316"/>
</dbReference>